<dbReference type="SMART" id="SM00382">
    <property type="entry name" value="AAA"/>
    <property type="match status" value="2"/>
</dbReference>
<evidence type="ECO:0000259" key="5">
    <source>
        <dbReference type="PROSITE" id="PS50893"/>
    </source>
</evidence>
<dbReference type="Gene3D" id="3.40.50.300">
    <property type="entry name" value="P-loop containing nucleotide triphosphate hydrolases"/>
    <property type="match status" value="2"/>
</dbReference>
<comment type="similarity">
    <text evidence="1">Belongs to the ABC transporter superfamily.</text>
</comment>
<dbReference type="NCBIfam" id="NF007739">
    <property type="entry name" value="PRK10419.1"/>
    <property type="match status" value="2"/>
</dbReference>
<dbReference type="PROSITE" id="PS00211">
    <property type="entry name" value="ABC_TRANSPORTER_1"/>
    <property type="match status" value="2"/>
</dbReference>
<dbReference type="EMBL" id="CP015405">
    <property type="protein sequence ID" value="ANU75809.1"/>
    <property type="molecule type" value="Genomic_DNA"/>
</dbReference>
<dbReference type="GO" id="GO:0055085">
    <property type="term" value="P:transmembrane transport"/>
    <property type="evidence" value="ECO:0007669"/>
    <property type="project" value="UniProtKB-ARBA"/>
</dbReference>
<name>A0A1C7IBB7_9FIRM</name>
<dbReference type="InterPro" id="IPR003439">
    <property type="entry name" value="ABC_transporter-like_ATP-bd"/>
</dbReference>
<keyword evidence="7" id="KW-1185">Reference proteome</keyword>
<feature type="domain" description="ABC transporter" evidence="5">
    <location>
        <begin position="7"/>
        <end position="254"/>
    </location>
</feature>
<dbReference type="InterPro" id="IPR017871">
    <property type="entry name" value="ABC_transporter-like_CS"/>
</dbReference>
<dbReference type="AlphaFoldDB" id="A0A1C7IBB7"/>
<dbReference type="Proteomes" id="UP000092574">
    <property type="component" value="Chromosome"/>
</dbReference>
<dbReference type="PANTHER" id="PTHR43776">
    <property type="entry name" value="TRANSPORT ATP-BINDING PROTEIN"/>
    <property type="match status" value="1"/>
</dbReference>
<protein>
    <submittedName>
        <fullName evidence="6">ABC transporter ATP-binding protein</fullName>
    </submittedName>
</protein>
<dbReference type="InterPro" id="IPR003593">
    <property type="entry name" value="AAA+_ATPase"/>
</dbReference>
<keyword evidence="2" id="KW-0813">Transport</keyword>
<dbReference type="InterPro" id="IPR027417">
    <property type="entry name" value="P-loop_NTPase"/>
</dbReference>
<keyword evidence="4 6" id="KW-0067">ATP-binding</keyword>
<dbReference type="FunFam" id="3.40.50.300:FF:000016">
    <property type="entry name" value="Oligopeptide ABC transporter ATP-binding component"/>
    <property type="match status" value="1"/>
</dbReference>
<dbReference type="PROSITE" id="PS50893">
    <property type="entry name" value="ABC_TRANSPORTER_2"/>
    <property type="match status" value="2"/>
</dbReference>
<evidence type="ECO:0000256" key="2">
    <source>
        <dbReference type="ARBA" id="ARBA00022448"/>
    </source>
</evidence>
<gene>
    <name evidence="6" type="ORF">A4V09_08540</name>
</gene>
<dbReference type="Pfam" id="PF00005">
    <property type="entry name" value="ABC_tran"/>
    <property type="match status" value="2"/>
</dbReference>
<evidence type="ECO:0000256" key="1">
    <source>
        <dbReference type="ARBA" id="ARBA00005417"/>
    </source>
</evidence>
<dbReference type="SUPFAM" id="SSF52540">
    <property type="entry name" value="P-loop containing nucleoside triphosphate hydrolases"/>
    <property type="match status" value="2"/>
</dbReference>
<sequence>METLLEIRGLSVTFQDKEGTRAARQVNLRLDKGEMAALVGESGSGKTVLCKTILQLLGKKTRVENGEILYRGSNLLEYTEKQMQKFRGKEISMVFQDPYLSLNPTISIGKQIMETILLHEKLSKKEAKDRTLELLELTGFDYCEKRFSQYPHQFSGGMRQRAAIAIALACRPGLLLADEPTTALDVETQQQIMELLAKIRKETGVAILFITHDLGLVENVADRVYVMYQGEIVESGSVSHIFQHAQNPYTVKLLGYRNYGKGIGHTHGKIHFHNGTPHTHGGTHDHMHPRLEGDISHPVTKVEETSVRDDQVVLVQEPEPEKLMEIQHLSKNFRLDRHTVSRVLDDFSLDIYRGEIVGVAGPSGCGKSTLARCIVGLYEPDGGQILYHGDTARIYRRQMIFQDSSSAFNPHMTLEEIIGEPLRIQKLCKGRQELRSRVYSLMEQVELDPALAVRHPYDVSGGQRQRAAIARALSVEPEFIVADEPISSLDISIQAQIMHLFKKLQEKHHLTIMLIAHDLPMVMHVSDRIIMMGQGT</sequence>
<reference evidence="6" key="1">
    <citation type="submission" date="2017-04" db="EMBL/GenBank/DDBJ databases">
        <title>Complete Genome Sequences of Twelve Strains of a Stable Defined Moderately Diverse Mouse Microbiota 2 (sDMDMm2).</title>
        <authorList>
            <person name="Uchimura Y."/>
            <person name="Wyss M."/>
            <person name="Brugiroux S."/>
            <person name="Limenitakis J.P."/>
            <person name="Stecher B."/>
            <person name="McCoy K.D."/>
            <person name="Macpherson A.J."/>
        </authorList>
    </citation>
    <scope>NUCLEOTIDE SEQUENCE</scope>
    <source>
        <strain evidence="6">YL58</strain>
    </source>
</reference>
<accession>A0A1C7IBB7</accession>
<dbReference type="GO" id="GO:0016887">
    <property type="term" value="F:ATP hydrolysis activity"/>
    <property type="evidence" value="ECO:0007669"/>
    <property type="project" value="InterPro"/>
</dbReference>
<keyword evidence="3" id="KW-0547">Nucleotide-binding</keyword>
<organism evidence="6 7">
    <name type="scientific">Blautia pseudococcoides</name>
    <dbReference type="NCBI Taxonomy" id="1796616"/>
    <lineage>
        <taxon>Bacteria</taxon>
        <taxon>Bacillati</taxon>
        <taxon>Bacillota</taxon>
        <taxon>Clostridia</taxon>
        <taxon>Lachnospirales</taxon>
        <taxon>Lachnospiraceae</taxon>
        <taxon>Blautia</taxon>
    </lineage>
</organism>
<dbReference type="InterPro" id="IPR050319">
    <property type="entry name" value="ABC_transp_ATP-bind"/>
</dbReference>
<dbReference type="CDD" id="cd03257">
    <property type="entry name" value="ABC_NikE_OppD_transporters"/>
    <property type="match status" value="2"/>
</dbReference>
<evidence type="ECO:0000313" key="6">
    <source>
        <dbReference type="EMBL" id="ANU75809.1"/>
    </source>
</evidence>
<evidence type="ECO:0000256" key="4">
    <source>
        <dbReference type="ARBA" id="ARBA00022840"/>
    </source>
</evidence>
<proteinExistence type="inferred from homology"/>
<feature type="domain" description="ABC transporter" evidence="5">
    <location>
        <begin position="324"/>
        <end position="536"/>
    </location>
</feature>
<dbReference type="OrthoDB" id="9806285at2"/>
<dbReference type="GO" id="GO:0005524">
    <property type="term" value="F:ATP binding"/>
    <property type="evidence" value="ECO:0007669"/>
    <property type="project" value="UniProtKB-KW"/>
</dbReference>
<dbReference type="KEGG" id="byl:A4V09_08540"/>
<dbReference type="RefSeq" id="WP_065541991.1">
    <property type="nucleotide sequence ID" value="NZ_CP015405.2"/>
</dbReference>
<evidence type="ECO:0000313" key="7">
    <source>
        <dbReference type="Proteomes" id="UP000092574"/>
    </source>
</evidence>
<dbReference type="STRING" id="1796616.A4V09_08540"/>
<dbReference type="PANTHER" id="PTHR43776:SF7">
    <property type="entry name" value="D,D-DIPEPTIDE TRANSPORT ATP-BINDING PROTEIN DDPF-RELATED"/>
    <property type="match status" value="1"/>
</dbReference>
<evidence type="ECO:0000256" key="3">
    <source>
        <dbReference type="ARBA" id="ARBA00022741"/>
    </source>
</evidence>